<evidence type="ECO:0000313" key="1">
    <source>
        <dbReference type="EMBL" id="AJO24823.1"/>
    </source>
</evidence>
<reference evidence="2" key="1">
    <citation type="submission" date="2015-01" db="EMBL/GenBank/DDBJ databases">
        <title>Comparative genome analysis of Bacillus coagulans HM-08, Clostridium butyricum HM-68, Bacillus subtilis HM-66 and Bacillus paralicheniformis BL-09.</title>
        <authorList>
            <person name="Zhang H."/>
        </authorList>
    </citation>
    <scope>NUCLEOTIDE SEQUENCE [LARGE SCALE GENOMIC DNA]</scope>
    <source>
        <strain evidence="2">HM-08</strain>
    </source>
</reference>
<dbReference type="AlphaFoldDB" id="A0AAN0WE30"/>
<dbReference type="Proteomes" id="UP000032024">
    <property type="component" value="Chromosome"/>
</dbReference>
<protein>
    <submittedName>
        <fullName evidence="1">Uncharacterized protein</fullName>
    </submittedName>
</protein>
<sequence>MFSKAKIEREANEFAVNLLLYNKNMQDYETKFDVLRENGIPYEMERFL</sequence>
<proteinExistence type="predicted"/>
<gene>
    <name evidence="1" type="ORF">SB48_HM08orf06360</name>
</gene>
<accession>A0AAN0WE30</accession>
<name>A0AAN0WE30_HEYCO</name>
<organism evidence="1 2">
    <name type="scientific">Heyndrickxia coagulans</name>
    <name type="common">Weizmannia coagulans</name>
    <dbReference type="NCBI Taxonomy" id="1398"/>
    <lineage>
        <taxon>Bacteria</taxon>
        <taxon>Bacillati</taxon>
        <taxon>Bacillota</taxon>
        <taxon>Bacilli</taxon>
        <taxon>Bacillales</taxon>
        <taxon>Bacillaceae</taxon>
        <taxon>Heyndrickxia</taxon>
    </lineage>
</organism>
<evidence type="ECO:0000313" key="2">
    <source>
        <dbReference type="Proteomes" id="UP000032024"/>
    </source>
</evidence>
<dbReference type="EMBL" id="CP010525">
    <property type="protein sequence ID" value="AJO24823.1"/>
    <property type="molecule type" value="Genomic_DNA"/>
</dbReference>
<keyword evidence="2" id="KW-1185">Reference proteome</keyword>